<evidence type="ECO:0000313" key="2">
    <source>
        <dbReference type="EMBL" id="KAB3525743.1"/>
    </source>
</evidence>
<dbReference type="EMBL" id="WBZB01000057">
    <property type="protein sequence ID" value="KAB3525743.1"/>
    <property type="molecule type" value="Genomic_DNA"/>
</dbReference>
<accession>A0A833M6Y8</accession>
<gene>
    <name evidence="2" type="ORF">F8153_14670</name>
</gene>
<evidence type="ECO:0000313" key="3">
    <source>
        <dbReference type="Proteomes" id="UP000465601"/>
    </source>
</evidence>
<dbReference type="SUPFAM" id="SSF55729">
    <property type="entry name" value="Acyl-CoA N-acyltransferases (Nat)"/>
    <property type="match status" value="1"/>
</dbReference>
<protein>
    <submittedName>
        <fullName evidence="2">GNAT family N-acetyltransferase</fullName>
    </submittedName>
</protein>
<proteinExistence type="predicted"/>
<dbReference type="GO" id="GO:0016747">
    <property type="term" value="F:acyltransferase activity, transferring groups other than amino-acyl groups"/>
    <property type="evidence" value="ECO:0007669"/>
    <property type="project" value="InterPro"/>
</dbReference>
<name>A0A833M6Y8_9FIRM</name>
<dbReference type="Gene3D" id="3.40.630.30">
    <property type="match status" value="1"/>
</dbReference>
<keyword evidence="2" id="KW-0808">Transferase</keyword>
<dbReference type="InterPro" id="IPR000182">
    <property type="entry name" value="GNAT_dom"/>
</dbReference>
<comment type="caution">
    <text evidence="2">The sequence shown here is derived from an EMBL/GenBank/DDBJ whole genome shotgun (WGS) entry which is preliminary data.</text>
</comment>
<sequence length="158" mass="18998">MKGVDLLRLFIERTNPKDAEKLWKIQRRAFLDDFKKYQDPMNPYNETLERLKEKIHDFIYYTIYIDELIIGGADIRKKSQTHYRLNRIYIDPTYQNKGYGFNAIKFIEESLPNASIWDLDTPHLSFSNQHLYEKLGYKKVGEHKISEKLTLIDYMKKI</sequence>
<dbReference type="OrthoDB" id="9786032at2"/>
<feature type="domain" description="N-acetyltransferase" evidence="1">
    <location>
        <begin position="9"/>
        <end position="158"/>
    </location>
</feature>
<dbReference type="Pfam" id="PF00583">
    <property type="entry name" value="Acetyltransf_1"/>
    <property type="match status" value="1"/>
</dbReference>
<reference evidence="2 3" key="1">
    <citation type="submission" date="2019-10" db="EMBL/GenBank/DDBJ databases">
        <title>Alkaliphilus serpentinus sp. nov. and Alkaliphilus pronyensis sp. nov., two novel anaerobic alkaliphilic species isolated from the serpentinized-hosted hydrothermal field of the Prony Bay (New Caledonia).</title>
        <authorList>
            <person name="Postec A."/>
        </authorList>
    </citation>
    <scope>NUCLEOTIDE SEQUENCE [LARGE SCALE GENOMIC DNA]</scope>
    <source>
        <strain evidence="2 3">LacT</strain>
    </source>
</reference>
<organism evidence="2 3">
    <name type="scientific">Alkaliphilus serpentinus</name>
    <dbReference type="NCBI Taxonomy" id="1482731"/>
    <lineage>
        <taxon>Bacteria</taxon>
        <taxon>Bacillati</taxon>
        <taxon>Bacillota</taxon>
        <taxon>Clostridia</taxon>
        <taxon>Peptostreptococcales</taxon>
        <taxon>Natronincolaceae</taxon>
        <taxon>Alkaliphilus</taxon>
    </lineage>
</organism>
<evidence type="ECO:0000259" key="1">
    <source>
        <dbReference type="PROSITE" id="PS51186"/>
    </source>
</evidence>
<dbReference type="InterPro" id="IPR016181">
    <property type="entry name" value="Acyl_CoA_acyltransferase"/>
</dbReference>
<dbReference type="Proteomes" id="UP000465601">
    <property type="component" value="Unassembled WGS sequence"/>
</dbReference>
<keyword evidence="3" id="KW-1185">Reference proteome</keyword>
<dbReference type="PROSITE" id="PS51186">
    <property type="entry name" value="GNAT"/>
    <property type="match status" value="1"/>
</dbReference>
<dbReference type="AlphaFoldDB" id="A0A833M6Y8"/>
<dbReference type="CDD" id="cd04301">
    <property type="entry name" value="NAT_SF"/>
    <property type="match status" value="1"/>
</dbReference>